<keyword evidence="3" id="KW-0004">4Fe-4S</keyword>
<dbReference type="GO" id="GO:0016020">
    <property type="term" value="C:membrane"/>
    <property type="evidence" value="ECO:0007669"/>
    <property type="project" value="UniProtKB-SubCell"/>
</dbReference>
<evidence type="ECO:0000259" key="17">
    <source>
        <dbReference type="PROSITE" id="PS51203"/>
    </source>
</evidence>
<dbReference type="GO" id="GO:0008616">
    <property type="term" value="P:tRNA queuosine(34) biosynthetic process"/>
    <property type="evidence" value="ECO:0007669"/>
    <property type="project" value="UniProtKB-KW"/>
</dbReference>
<gene>
    <name evidence="18" type="ORF">PGLA2088_LOCUS51226</name>
</gene>
<keyword evidence="15" id="KW-0676">Redox-active center</keyword>
<dbReference type="Pfam" id="PF02677">
    <property type="entry name" value="QueH"/>
    <property type="match status" value="2"/>
</dbReference>
<evidence type="ECO:0000256" key="10">
    <source>
        <dbReference type="ARBA" id="ARBA00023004"/>
    </source>
</evidence>
<comment type="subcellular location">
    <subcellularLocation>
        <location evidence="1">Membrane</location>
        <topology evidence="1">Multi-pass membrane protein</topology>
    </subcellularLocation>
</comment>
<dbReference type="PANTHER" id="PTHR36701:SF1">
    <property type="entry name" value="EPOXYQUEUOSINE REDUCTASE QUEH"/>
    <property type="match status" value="1"/>
</dbReference>
<dbReference type="AlphaFoldDB" id="A0A813M004"/>
<sequence length="756" mass="83976">MLLNAPKSDVSWARAKLELRGQISNFMTQDTALLAVLFFVIILGEEADMTTPDVRDGRFLRVLFEFCSSYGTVGLSMSATPWSESGNWSPVPKLALMAVMFLGRLRGMPPSIDATIRFRRDDDWVDAEESEMVTEGEKTPSEAFSSQQSSGQPQDAAAEQKQAMSITVSFSDPGTVSFSYPGLFSACNIPSTEHVSEVKVANLAHPKLTRADGLGPKQVQEPVPKARDTAFLDNVRWLNTMAYGDEGKVVKVYLEFPVDLKDATITCEWERFGVELLARLPNGQIHGVRVRDAEGWILEHERKNGWAHEIVPEKCKWRLSSSGPKISLTLTKKDEGEKWSELKKVDIKSTFKSSPAGEDGEAATTTVTTATTAAAATTTATTATTTIAAATTATTAAAVNSLTAEKGLSLTYEVGEMPESRYSAKATSKGTLHELQDLEDLSANLRAAPNNGGDGEEVVARDYVSEAVYTQERPPPCDSKVLLHSCCAPCSGAMFEEMVSKSLNVTIFFYNPNIHPRKEYDIRKNENKRYAEQHGVPFVDCDYDDKSWFTRMEGLALDPERGQRCTACFDMRMEVTAAYALENGFHAFTTTNATSRWKDKSQVNGAGVLAAKKILENFNNKTNNNNNEGTGYDNGQVLPRYWLHEWQTDALTKRKYEISVEERFYKQEYCGCSYSLRDSNTWRKQQGIPPVRIGGDTAGLGTRYFEDAEKDAEEESQEVVDSFFKDAENQFGDETRLEKVYEGRKKNAGTADENNW</sequence>
<dbReference type="SUPFAM" id="SSF49764">
    <property type="entry name" value="HSP20-like chaperones"/>
    <property type="match status" value="1"/>
</dbReference>
<keyword evidence="9" id="KW-0560">Oxidoreductase</keyword>
<dbReference type="InterPro" id="IPR003828">
    <property type="entry name" value="QueH"/>
</dbReference>
<dbReference type="PANTHER" id="PTHR36701">
    <property type="entry name" value="EPOXYQUEUOSINE REDUCTASE QUEH"/>
    <property type="match status" value="1"/>
</dbReference>
<dbReference type="Proteomes" id="UP000626109">
    <property type="component" value="Unassembled WGS sequence"/>
</dbReference>
<feature type="region of interest" description="Disordered" evidence="16">
    <location>
        <begin position="127"/>
        <end position="163"/>
    </location>
</feature>
<accession>A0A813M004</accession>
<evidence type="ECO:0000256" key="5">
    <source>
        <dbReference type="ARBA" id="ARBA00022694"/>
    </source>
</evidence>
<comment type="caution">
    <text evidence="18">The sequence shown here is derived from an EMBL/GenBank/DDBJ whole genome shotgun (WGS) entry which is preliminary data.</text>
</comment>
<evidence type="ECO:0000256" key="13">
    <source>
        <dbReference type="ARBA" id="ARBA00023136"/>
    </source>
</evidence>
<evidence type="ECO:0000256" key="8">
    <source>
        <dbReference type="ARBA" id="ARBA00022989"/>
    </source>
</evidence>
<dbReference type="GO" id="GO:0016491">
    <property type="term" value="F:oxidoreductase activity"/>
    <property type="evidence" value="ECO:0007669"/>
    <property type="project" value="UniProtKB-KW"/>
</dbReference>
<dbReference type="GO" id="GO:0008324">
    <property type="term" value="F:monoatomic cation transmembrane transporter activity"/>
    <property type="evidence" value="ECO:0007669"/>
    <property type="project" value="InterPro"/>
</dbReference>
<keyword evidence="10" id="KW-0408">Iron</keyword>
<dbReference type="Pfam" id="PF02386">
    <property type="entry name" value="TrkH"/>
    <property type="match status" value="1"/>
</dbReference>
<organism evidence="18 19">
    <name type="scientific">Polarella glacialis</name>
    <name type="common">Dinoflagellate</name>
    <dbReference type="NCBI Taxonomy" id="89957"/>
    <lineage>
        <taxon>Eukaryota</taxon>
        <taxon>Sar</taxon>
        <taxon>Alveolata</taxon>
        <taxon>Dinophyceae</taxon>
        <taxon>Suessiales</taxon>
        <taxon>Suessiaceae</taxon>
        <taxon>Polarella</taxon>
    </lineage>
</organism>
<protein>
    <recommendedName>
        <fullName evidence="17">CS domain-containing protein</fullName>
    </recommendedName>
</protein>
<feature type="compositionally biased region" description="Polar residues" evidence="16">
    <location>
        <begin position="142"/>
        <end position="153"/>
    </location>
</feature>
<evidence type="ECO:0000256" key="4">
    <source>
        <dbReference type="ARBA" id="ARBA00022692"/>
    </source>
</evidence>
<reference evidence="18" key="1">
    <citation type="submission" date="2021-02" db="EMBL/GenBank/DDBJ databases">
        <authorList>
            <person name="Dougan E. K."/>
            <person name="Rhodes N."/>
            <person name="Thang M."/>
            <person name="Chan C."/>
        </authorList>
    </citation>
    <scope>NUCLEOTIDE SEQUENCE</scope>
</reference>
<evidence type="ECO:0000313" key="19">
    <source>
        <dbReference type="Proteomes" id="UP000626109"/>
    </source>
</evidence>
<feature type="domain" description="CS" evidence="17">
    <location>
        <begin position="230"/>
        <end position="343"/>
    </location>
</feature>
<dbReference type="GO" id="GO:0046872">
    <property type="term" value="F:metal ion binding"/>
    <property type="evidence" value="ECO:0007669"/>
    <property type="project" value="UniProtKB-KW"/>
</dbReference>
<dbReference type="InterPro" id="IPR008978">
    <property type="entry name" value="HSP20-like_chaperone"/>
</dbReference>
<keyword evidence="4" id="KW-0812">Transmembrane</keyword>
<name>A0A813M004_POLGL</name>
<evidence type="ECO:0000313" key="18">
    <source>
        <dbReference type="EMBL" id="CAE8743051.1"/>
    </source>
</evidence>
<evidence type="ECO:0000256" key="2">
    <source>
        <dbReference type="ARBA" id="ARBA00022448"/>
    </source>
</evidence>
<dbReference type="PROSITE" id="PS51203">
    <property type="entry name" value="CS"/>
    <property type="match status" value="1"/>
</dbReference>
<evidence type="ECO:0000256" key="14">
    <source>
        <dbReference type="ARBA" id="ARBA00023157"/>
    </source>
</evidence>
<keyword evidence="2" id="KW-0813">Transport</keyword>
<dbReference type="InterPro" id="IPR003445">
    <property type="entry name" value="Cat_transpt"/>
</dbReference>
<dbReference type="GO" id="GO:0030001">
    <property type="term" value="P:metal ion transport"/>
    <property type="evidence" value="ECO:0007669"/>
    <property type="project" value="UniProtKB-ARBA"/>
</dbReference>
<keyword evidence="5" id="KW-0819">tRNA processing</keyword>
<evidence type="ECO:0000256" key="6">
    <source>
        <dbReference type="ARBA" id="ARBA00022723"/>
    </source>
</evidence>
<keyword evidence="14" id="KW-1015">Disulfide bond</keyword>
<evidence type="ECO:0000256" key="16">
    <source>
        <dbReference type="SAM" id="MobiDB-lite"/>
    </source>
</evidence>
<proteinExistence type="inferred from homology"/>
<evidence type="ECO:0000256" key="1">
    <source>
        <dbReference type="ARBA" id="ARBA00004141"/>
    </source>
</evidence>
<dbReference type="Gene3D" id="2.60.40.790">
    <property type="match status" value="1"/>
</dbReference>
<evidence type="ECO:0000256" key="15">
    <source>
        <dbReference type="ARBA" id="ARBA00023284"/>
    </source>
</evidence>
<evidence type="ECO:0000256" key="7">
    <source>
        <dbReference type="ARBA" id="ARBA00022785"/>
    </source>
</evidence>
<dbReference type="CDD" id="cd06463">
    <property type="entry name" value="p23_like"/>
    <property type="match status" value="1"/>
</dbReference>
<keyword evidence="12" id="KW-0406">Ion transport</keyword>
<evidence type="ECO:0000256" key="12">
    <source>
        <dbReference type="ARBA" id="ARBA00023065"/>
    </source>
</evidence>
<dbReference type="InterPro" id="IPR007052">
    <property type="entry name" value="CS_dom"/>
</dbReference>
<keyword evidence="11" id="KW-0411">Iron-sulfur</keyword>
<keyword evidence="6" id="KW-0479">Metal-binding</keyword>
<dbReference type="EMBL" id="CAJNNW010037581">
    <property type="protein sequence ID" value="CAE8743051.1"/>
    <property type="molecule type" value="Genomic_DNA"/>
</dbReference>
<keyword evidence="13" id="KW-0472">Membrane</keyword>
<evidence type="ECO:0000256" key="9">
    <source>
        <dbReference type="ARBA" id="ARBA00023002"/>
    </source>
</evidence>
<dbReference type="GO" id="GO:0051539">
    <property type="term" value="F:4 iron, 4 sulfur cluster binding"/>
    <property type="evidence" value="ECO:0007669"/>
    <property type="project" value="UniProtKB-KW"/>
</dbReference>
<keyword evidence="8" id="KW-1133">Transmembrane helix</keyword>
<dbReference type="HAMAP" id="MF_02089">
    <property type="entry name" value="QueH"/>
    <property type="match status" value="1"/>
</dbReference>
<evidence type="ECO:0000256" key="3">
    <source>
        <dbReference type="ARBA" id="ARBA00022485"/>
    </source>
</evidence>
<keyword evidence="7" id="KW-0671">Queuosine biosynthesis</keyword>
<evidence type="ECO:0000256" key="11">
    <source>
        <dbReference type="ARBA" id="ARBA00023014"/>
    </source>
</evidence>